<organism evidence="9 10">
    <name type="scientific">Chloracidobacterium sp. N</name>
    <dbReference type="NCBI Taxonomy" id="2821540"/>
    <lineage>
        <taxon>Bacteria</taxon>
        <taxon>Pseudomonadati</taxon>
        <taxon>Acidobacteriota</taxon>
        <taxon>Terriglobia</taxon>
        <taxon>Terriglobales</taxon>
        <taxon>Acidobacteriaceae</taxon>
        <taxon>Chloracidobacterium</taxon>
        <taxon>Chloracidobacterium aggregatum</taxon>
    </lineage>
</organism>
<evidence type="ECO:0000259" key="8">
    <source>
        <dbReference type="PROSITE" id="PS50928"/>
    </source>
</evidence>
<dbReference type="Pfam" id="PF19300">
    <property type="entry name" value="BPD_transp_1_N"/>
    <property type="match status" value="1"/>
</dbReference>
<dbReference type="PANTHER" id="PTHR43163:SF6">
    <property type="entry name" value="DIPEPTIDE TRANSPORT SYSTEM PERMEASE PROTEIN DPPB-RELATED"/>
    <property type="match status" value="1"/>
</dbReference>
<evidence type="ECO:0000256" key="3">
    <source>
        <dbReference type="ARBA" id="ARBA00022475"/>
    </source>
</evidence>
<keyword evidence="3" id="KW-1003">Cell membrane</keyword>
<dbReference type="SUPFAM" id="SSF161098">
    <property type="entry name" value="MetI-like"/>
    <property type="match status" value="1"/>
</dbReference>
<keyword evidence="4 7" id="KW-0812">Transmembrane</keyword>
<dbReference type="Gene3D" id="1.10.3720.10">
    <property type="entry name" value="MetI-like"/>
    <property type="match status" value="1"/>
</dbReference>
<dbReference type="Pfam" id="PF00528">
    <property type="entry name" value="BPD_transp_1"/>
    <property type="match status" value="1"/>
</dbReference>
<comment type="subcellular location">
    <subcellularLocation>
        <location evidence="1 7">Cell membrane</location>
        <topology evidence="1 7">Multi-pass membrane protein</topology>
    </subcellularLocation>
</comment>
<evidence type="ECO:0000256" key="4">
    <source>
        <dbReference type="ARBA" id="ARBA00022692"/>
    </source>
</evidence>
<feature type="transmembrane region" description="Helical" evidence="7">
    <location>
        <begin position="291"/>
        <end position="316"/>
    </location>
</feature>
<keyword evidence="6 7" id="KW-0472">Membrane</keyword>
<gene>
    <name evidence="9" type="ORF">J8C05_02630</name>
</gene>
<evidence type="ECO:0000313" key="10">
    <source>
        <dbReference type="Proteomes" id="UP000677668"/>
    </source>
</evidence>
<feature type="transmembrane region" description="Helical" evidence="7">
    <location>
        <begin position="190"/>
        <end position="209"/>
    </location>
</feature>
<evidence type="ECO:0000256" key="5">
    <source>
        <dbReference type="ARBA" id="ARBA00022989"/>
    </source>
</evidence>
<comment type="similarity">
    <text evidence="7">Belongs to the binding-protein-dependent transport system permease family.</text>
</comment>
<feature type="transmembrane region" description="Helical" evidence="7">
    <location>
        <begin position="245"/>
        <end position="271"/>
    </location>
</feature>
<sequence length="324" mass="35372">MTMLVSFFLSFLKRMAVVVPVMWAVVTLVFLLIHLVPGDPVVMYLGDSARPEDIQALRHKHGLDLPLWQQYVRLWLGAPAKDGLDKHRGLLRGDLGETFGGKNVVKELLNRYPTTLKLAGAAMLVAVIVAIPLGIAAAVARGHWLDTAISVVSLGGIALPNFVIGPLAILIFAVYLDWLPVSGSERLEHFILPATTLGLAMAAILTRLVRSSVLEELGEDYVRTARAKGLPERVVLFKHVLKNSLIPVVTIIGLQFGIILTGAIVTETIFAMPGVGDLTVRAINEREYNQVQANLLAIALTYVAVNTLTDLLYRLLDPRIALDR</sequence>
<dbReference type="InterPro" id="IPR045621">
    <property type="entry name" value="BPD_transp_1_N"/>
</dbReference>
<accession>A0ABX8B069</accession>
<keyword evidence="10" id="KW-1185">Reference proteome</keyword>
<evidence type="ECO:0000256" key="6">
    <source>
        <dbReference type="ARBA" id="ARBA00023136"/>
    </source>
</evidence>
<evidence type="ECO:0000256" key="2">
    <source>
        <dbReference type="ARBA" id="ARBA00022448"/>
    </source>
</evidence>
<reference evidence="9 10" key="1">
    <citation type="submission" date="2021-03" db="EMBL/GenBank/DDBJ databases">
        <title>Genomic and phenotypic characterization of Chloracidobacterium isolates provides evidence for multiple species.</title>
        <authorList>
            <person name="Saini M.K."/>
            <person name="Costas A.M.G."/>
            <person name="Tank M."/>
            <person name="Bryant D.A."/>
        </authorList>
    </citation>
    <scope>NUCLEOTIDE SEQUENCE [LARGE SCALE GENOMIC DNA]</scope>
    <source>
        <strain evidence="9 10">N</strain>
    </source>
</reference>
<feature type="transmembrane region" description="Helical" evidence="7">
    <location>
        <begin position="118"/>
        <end position="139"/>
    </location>
</feature>
<dbReference type="InterPro" id="IPR035906">
    <property type="entry name" value="MetI-like_sf"/>
</dbReference>
<dbReference type="InterPro" id="IPR000515">
    <property type="entry name" value="MetI-like"/>
</dbReference>
<evidence type="ECO:0000256" key="7">
    <source>
        <dbReference type="RuleBase" id="RU363032"/>
    </source>
</evidence>
<protein>
    <submittedName>
        <fullName evidence="9">ABC transporter permease</fullName>
    </submittedName>
</protein>
<feature type="transmembrane region" description="Helical" evidence="7">
    <location>
        <begin position="151"/>
        <end position="178"/>
    </location>
</feature>
<feature type="domain" description="ABC transmembrane type-1" evidence="8">
    <location>
        <begin position="112"/>
        <end position="313"/>
    </location>
</feature>
<feature type="transmembrane region" description="Helical" evidence="7">
    <location>
        <begin position="12"/>
        <end position="36"/>
    </location>
</feature>
<dbReference type="CDD" id="cd06261">
    <property type="entry name" value="TM_PBP2"/>
    <property type="match status" value="1"/>
</dbReference>
<proteinExistence type="inferred from homology"/>
<dbReference type="Proteomes" id="UP000677668">
    <property type="component" value="Chromosome 1"/>
</dbReference>
<name>A0ABX8B069_9BACT</name>
<keyword evidence="5 7" id="KW-1133">Transmembrane helix</keyword>
<dbReference type="PANTHER" id="PTHR43163">
    <property type="entry name" value="DIPEPTIDE TRANSPORT SYSTEM PERMEASE PROTEIN DPPB-RELATED"/>
    <property type="match status" value="1"/>
</dbReference>
<keyword evidence="2 7" id="KW-0813">Transport</keyword>
<dbReference type="PROSITE" id="PS50928">
    <property type="entry name" value="ABC_TM1"/>
    <property type="match status" value="1"/>
</dbReference>
<evidence type="ECO:0000313" key="9">
    <source>
        <dbReference type="EMBL" id="QUV94362.1"/>
    </source>
</evidence>
<dbReference type="EMBL" id="CP072642">
    <property type="protein sequence ID" value="QUV94362.1"/>
    <property type="molecule type" value="Genomic_DNA"/>
</dbReference>
<evidence type="ECO:0000256" key="1">
    <source>
        <dbReference type="ARBA" id="ARBA00004651"/>
    </source>
</evidence>
<dbReference type="RefSeq" id="WP_211422661.1">
    <property type="nucleotide sequence ID" value="NZ_CP072642.1"/>
</dbReference>